<feature type="coiled-coil region" evidence="5">
    <location>
        <begin position="138"/>
        <end position="165"/>
    </location>
</feature>
<feature type="compositionally biased region" description="Low complexity" evidence="6">
    <location>
        <begin position="206"/>
        <end position="217"/>
    </location>
</feature>
<dbReference type="Pfam" id="PF10226">
    <property type="entry name" value="CCDC85"/>
    <property type="match status" value="1"/>
</dbReference>
<accession>A0A8M1F7G6</accession>
<feature type="compositionally biased region" description="Gly residues" evidence="6">
    <location>
        <begin position="373"/>
        <end position="384"/>
    </location>
</feature>
<dbReference type="Proteomes" id="UP000261680">
    <property type="component" value="Unplaced"/>
</dbReference>
<dbReference type="RefSeq" id="XP_040479393.1">
    <property type="nucleotide sequence ID" value="XM_040623459.1"/>
</dbReference>
<feature type="region of interest" description="Disordered" evidence="6">
    <location>
        <begin position="1"/>
        <end position="29"/>
    </location>
</feature>
<evidence type="ECO:0000256" key="2">
    <source>
        <dbReference type="ARBA" id="ARBA00009052"/>
    </source>
</evidence>
<gene>
    <name evidence="8" type="primary">CCDC85A</name>
</gene>
<comment type="similarity">
    <text evidence="2">Belongs to the CCDC85 family.</text>
</comment>
<comment type="subcellular location">
    <subcellularLocation>
        <location evidence="1">Cell junction</location>
        <location evidence="1">Adherens junction</location>
    </subcellularLocation>
</comment>
<dbReference type="PANTHER" id="PTHR13546:SF13">
    <property type="entry name" value="COILED-COIL DOMAIN-CONTAINING PROTEIN 85A"/>
    <property type="match status" value="1"/>
</dbReference>
<dbReference type="AlphaFoldDB" id="A0A8M1F7G6"/>
<keyword evidence="4 5" id="KW-0175">Coiled coil</keyword>
<organism evidence="7 8">
    <name type="scientific">Ursus maritimus</name>
    <name type="common">Polar bear</name>
    <name type="synonym">Thalarctos maritimus</name>
    <dbReference type="NCBI Taxonomy" id="29073"/>
    <lineage>
        <taxon>Eukaryota</taxon>
        <taxon>Metazoa</taxon>
        <taxon>Chordata</taxon>
        <taxon>Craniata</taxon>
        <taxon>Vertebrata</taxon>
        <taxon>Euteleostomi</taxon>
        <taxon>Mammalia</taxon>
        <taxon>Eutheria</taxon>
        <taxon>Laurasiatheria</taxon>
        <taxon>Carnivora</taxon>
        <taxon>Caniformia</taxon>
        <taxon>Ursidae</taxon>
        <taxon>Ursus</taxon>
    </lineage>
</organism>
<evidence type="ECO:0000256" key="4">
    <source>
        <dbReference type="ARBA" id="ARBA00023054"/>
    </source>
</evidence>
<dbReference type="InterPro" id="IPR019359">
    <property type="entry name" value="CCDC85"/>
</dbReference>
<dbReference type="PANTHER" id="PTHR13546">
    <property type="entry name" value="RE60986P"/>
    <property type="match status" value="1"/>
</dbReference>
<evidence type="ECO:0000256" key="3">
    <source>
        <dbReference type="ARBA" id="ARBA00022949"/>
    </source>
</evidence>
<evidence type="ECO:0000256" key="6">
    <source>
        <dbReference type="SAM" id="MobiDB-lite"/>
    </source>
</evidence>
<protein>
    <submittedName>
        <fullName evidence="8">Coiled-coil domain-containing protein 85A isoform X1</fullName>
    </submittedName>
</protein>
<dbReference type="CTD" id="114800"/>
<evidence type="ECO:0000313" key="7">
    <source>
        <dbReference type="Proteomes" id="UP000261680"/>
    </source>
</evidence>
<keyword evidence="7" id="KW-1185">Reference proteome</keyword>
<evidence type="ECO:0000256" key="5">
    <source>
        <dbReference type="SAM" id="Coils"/>
    </source>
</evidence>
<feature type="region of interest" description="Disordered" evidence="6">
    <location>
        <begin position="200"/>
        <end position="405"/>
    </location>
</feature>
<keyword evidence="3" id="KW-0965">Cell junction</keyword>
<evidence type="ECO:0000256" key="1">
    <source>
        <dbReference type="ARBA" id="ARBA00004536"/>
    </source>
</evidence>
<reference evidence="8" key="1">
    <citation type="submission" date="2025-08" db="UniProtKB">
        <authorList>
            <consortium name="RefSeq"/>
        </authorList>
    </citation>
    <scope>IDENTIFICATION</scope>
    <source>
        <tissue evidence="8">Whole blood</tissue>
    </source>
</reference>
<feature type="compositionally biased region" description="Basic and acidic residues" evidence="6">
    <location>
        <begin position="386"/>
        <end position="398"/>
    </location>
</feature>
<dbReference type="GO" id="GO:0005912">
    <property type="term" value="C:adherens junction"/>
    <property type="evidence" value="ECO:0007669"/>
    <property type="project" value="UniProtKB-SubCell"/>
</dbReference>
<dbReference type="OrthoDB" id="10056395at2759"/>
<name>A0A8M1F7G6_URSMA</name>
<sequence>MSKAAGGTAAAAAAESCPSASAGPSAAAAVEDLSKVSDEELLQWSKEELIRSLRRAEAEKVSAMLDHSNLIREVNRRLQLHLGEIRGLKDINQKLQEDNQELRDLCCFLDDDRQKGKRVSREWQRLGRYTAGVMHKEVALYLQKLKELEVKQEEVVKENMELKELCVLLDEEKGAGCAGSRCSIDSQASLCQLTASTAPYVRDVGDGSSTSSTGSTDSPDHHKHHASGGSPEHLQKPRAEGSPEHAKHRSTSPEHLQKPRASGTPDHPKALKGPSPEHHKPLCKGSPEQQRHPHPGSSPETLPKHVLSGSPEHFQKHRPGGSPEHARQSGGSPEHLQKHALGGSLEHLPRARGTSPEHLKQHFGGSPDHKHVGGGGGGSGGGSREGTLRRQAQEDASPHHRSVYSGMNGGFLAQVVGVVEDSASSSGSCELLTFRAKVILNQPCPMLGSWRQESDSWRKKIACCPRLCGGNLEMLQVPVLELGNICLETSTKDQCERHSFEQEITTAREREKKEKVGFHKPGLIE</sequence>
<dbReference type="GeneID" id="103671782"/>
<evidence type="ECO:0000313" key="8">
    <source>
        <dbReference type="RefSeq" id="XP_040479393.1"/>
    </source>
</evidence>
<dbReference type="KEGG" id="umr:103671782"/>
<feature type="compositionally biased region" description="Basic and acidic residues" evidence="6">
    <location>
        <begin position="233"/>
        <end position="257"/>
    </location>
</feature>
<proteinExistence type="inferred from homology"/>
<feature type="coiled-coil region" evidence="5">
    <location>
        <begin position="46"/>
        <end position="105"/>
    </location>
</feature>